<evidence type="ECO:0000256" key="6">
    <source>
        <dbReference type="PIRSR" id="PIRSR600888-3"/>
    </source>
</evidence>
<keyword evidence="7" id="KW-0413">Isomerase</keyword>
<evidence type="ECO:0000256" key="7">
    <source>
        <dbReference type="RuleBase" id="RU364069"/>
    </source>
</evidence>
<dbReference type="EMBL" id="NIGF01000002">
    <property type="protein sequence ID" value="PQV65055.1"/>
    <property type="molecule type" value="Genomic_DNA"/>
</dbReference>
<comment type="subunit">
    <text evidence="7">Homodimer.</text>
</comment>
<dbReference type="InParanoid" id="A0A2S8SW79"/>
<comment type="pathway">
    <text evidence="7">Carbohydrate biosynthesis; dTDP-L-rhamnose biosynthesis.</text>
</comment>
<dbReference type="Proteomes" id="UP000237684">
    <property type="component" value="Unassembled WGS sequence"/>
</dbReference>
<dbReference type="GO" id="GO:0008830">
    <property type="term" value="F:dTDP-4-dehydrorhamnose 3,5-epimerase activity"/>
    <property type="evidence" value="ECO:0007669"/>
    <property type="project" value="UniProtKB-UniRule"/>
</dbReference>
<dbReference type="InterPro" id="IPR014710">
    <property type="entry name" value="RmlC-like_jellyroll"/>
</dbReference>
<evidence type="ECO:0000313" key="8">
    <source>
        <dbReference type="EMBL" id="PQV65055.1"/>
    </source>
</evidence>
<evidence type="ECO:0000256" key="2">
    <source>
        <dbReference type="ARBA" id="ARBA00001997"/>
    </source>
</evidence>
<proteinExistence type="inferred from homology"/>
<keyword evidence="9" id="KW-1185">Reference proteome</keyword>
<dbReference type="UniPathway" id="UPA00124"/>
<dbReference type="InterPro" id="IPR000888">
    <property type="entry name" value="RmlC-like"/>
</dbReference>
<dbReference type="EC" id="5.1.3.13" evidence="3 7"/>
<reference evidence="8 9" key="1">
    <citation type="journal article" date="2018" name="Syst. Appl. Microbiol.">
        <title>Abditibacterium utsteinense sp. nov., the first cultivated member of candidate phylum FBP, isolated from ice-free Antarctic soil samples.</title>
        <authorList>
            <person name="Tahon G."/>
            <person name="Tytgat B."/>
            <person name="Lebbe L."/>
            <person name="Carlier A."/>
            <person name="Willems A."/>
        </authorList>
    </citation>
    <scope>NUCLEOTIDE SEQUENCE [LARGE SCALE GENOMIC DNA]</scope>
    <source>
        <strain evidence="8 9">LMG 29911</strain>
    </source>
</reference>
<evidence type="ECO:0000256" key="4">
    <source>
        <dbReference type="ARBA" id="ARBA00019595"/>
    </source>
</evidence>
<evidence type="ECO:0000256" key="5">
    <source>
        <dbReference type="PIRSR" id="PIRSR600888-1"/>
    </source>
</evidence>
<feature type="active site" description="Proton acceptor" evidence="5">
    <location>
        <position position="61"/>
    </location>
</feature>
<name>A0A2S8SW79_9BACT</name>
<comment type="caution">
    <text evidence="8">The sequence shown here is derived from an EMBL/GenBank/DDBJ whole genome shotgun (WGS) entry which is preliminary data.</text>
</comment>
<dbReference type="InterPro" id="IPR011051">
    <property type="entry name" value="RmlC_Cupin_sf"/>
</dbReference>
<dbReference type="Gene3D" id="2.60.120.10">
    <property type="entry name" value="Jelly Rolls"/>
    <property type="match status" value="1"/>
</dbReference>
<protein>
    <recommendedName>
        <fullName evidence="4 7">dTDP-4-dehydrorhamnose 3,5-epimerase</fullName>
        <ecNumber evidence="3 7">5.1.3.13</ecNumber>
    </recommendedName>
    <alternativeName>
        <fullName evidence="7">Thymidine diphospho-4-keto-rhamnose 3,5-epimerase</fullName>
    </alternativeName>
</protein>
<dbReference type="Pfam" id="PF00908">
    <property type="entry name" value="dTDP_sugar_isom"/>
    <property type="match status" value="1"/>
</dbReference>
<evidence type="ECO:0000313" key="9">
    <source>
        <dbReference type="Proteomes" id="UP000237684"/>
    </source>
</evidence>
<dbReference type="PANTHER" id="PTHR21047:SF2">
    <property type="entry name" value="THYMIDINE DIPHOSPHO-4-KETO-RHAMNOSE 3,5-EPIMERASE"/>
    <property type="match status" value="1"/>
</dbReference>
<dbReference type="RefSeq" id="WP_105482602.1">
    <property type="nucleotide sequence ID" value="NZ_NIGF01000002.1"/>
</dbReference>
<evidence type="ECO:0000256" key="1">
    <source>
        <dbReference type="ARBA" id="ARBA00001298"/>
    </source>
</evidence>
<comment type="similarity">
    <text evidence="7">Belongs to the dTDP-4-dehydrorhamnose 3,5-epimerase family.</text>
</comment>
<sequence>MKLIETSLPGVLVFEPQVFGDARGFFMETYSARKLAEFGISEAFVQDNHSLSARGTLRGLHYQLKNPQAKLCRVVRGAVLDVAVDVRVGSPHFGEHVAVELTAENKRLIYVPRGFAHGFVVLSEEAEFLYKCDDFYTPGDEGSVAWGDPQIGIDWKLQGEPLLSGKDAVAPRLSEIAPENLPVF</sequence>
<dbReference type="AlphaFoldDB" id="A0A2S8SW79"/>
<dbReference type="OrthoDB" id="9800680at2"/>
<dbReference type="NCBIfam" id="TIGR01221">
    <property type="entry name" value="rmlC"/>
    <property type="match status" value="1"/>
</dbReference>
<dbReference type="GO" id="GO:0000271">
    <property type="term" value="P:polysaccharide biosynthetic process"/>
    <property type="evidence" value="ECO:0007669"/>
    <property type="project" value="TreeGrafter"/>
</dbReference>
<dbReference type="SUPFAM" id="SSF51182">
    <property type="entry name" value="RmlC-like cupins"/>
    <property type="match status" value="1"/>
</dbReference>
<dbReference type="PANTHER" id="PTHR21047">
    <property type="entry name" value="DTDP-6-DEOXY-D-GLUCOSE-3,5 EPIMERASE"/>
    <property type="match status" value="1"/>
</dbReference>
<organism evidence="8 9">
    <name type="scientific">Abditibacterium utsteinense</name>
    <dbReference type="NCBI Taxonomy" id="1960156"/>
    <lineage>
        <taxon>Bacteria</taxon>
        <taxon>Pseudomonadati</taxon>
        <taxon>Abditibacteriota</taxon>
        <taxon>Abditibacteriia</taxon>
        <taxon>Abditibacteriales</taxon>
        <taxon>Abditibacteriaceae</taxon>
        <taxon>Abditibacterium</taxon>
    </lineage>
</organism>
<dbReference type="CDD" id="cd00438">
    <property type="entry name" value="cupin_RmlC"/>
    <property type="match status" value="1"/>
</dbReference>
<feature type="active site" description="Proton donor" evidence="5">
    <location>
        <position position="130"/>
    </location>
</feature>
<dbReference type="GO" id="GO:0019305">
    <property type="term" value="P:dTDP-rhamnose biosynthetic process"/>
    <property type="evidence" value="ECO:0007669"/>
    <property type="project" value="UniProtKB-UniRule"/>
</dbReference>
<feature type="site" description="Participates in a stacking interaction with the thymidine ring of dTDP-4-oxo-6-deoxyglucose" evidence="6">
    <location>
        <position position="136"/>
    </location>
</feature>
<comment type="catalytic activity">
    <reaction evidence="1 7">
        <text>dTDP-4-dehydro-6-deoxy-alpha-D-glucose = dTDP-4-dehydro-beta-L-rhamnose</text>
        <dbReference type="Rhea" id="RHEA:16969"/>
        <dbReference type="ChEBI" id="CHEBI:57649"/>
        <dbReference type="ChEBI" id="CHEBI:62830"/>
        <dbReference type="EC" id="5.1.3.13"/>
    </reaction>
</comment>
<dbReference type="FunCoup" id="A0A2S8SW79">
    <property type="interactions" value="115"/>
</dbReference>
<evidence type="ECO:0000256" key="3">
    <source>
        <dbReference type="ARBA" id="ARBA00012098"/>
    </source>
</evidence>
<gene>
    <name evidence="8" type="ORF">B1R32_10262</name>
</gene>
<dbReference type="GO" id="GO:0005829">
    <property type="term" value="C:cytosol"/>
    <property type="evidence" value="ECO:0007669"/>
    <property type="project" value="TreeGrafter"/>
</dbReference>
<comment type="function">
    <text evidence="2 7">Catalyzes the epimerization of the C3' and C5'positions of dTDP-6-deoxy-D-xylo-4-hexulose, forming dTDP-6-deoxy-L-lyxo-4-hexulose.</text>
</comment>
<accession>A0A2S8SW79</accession>